<dbReference type="AlphaFoldDB" id="A0A3G8JL06"/>
<reference evidence="1 2" key="1">
    <citation type="submission" date="2018-11" db="EMBL/GenBank/DDBJ databases">
        <title>Gordonia insulae sp. nov., isolated from an island soil.</title>
        <authorList>
            <person name="Kim Y.S."/>
            <person name="Kim S.B."/>
        </authorList>
    </citation>
    <scope>NUCLEOTIDE SEQUENCE [LARGE SCALE GENOMIC DNA]</scope>
    <source>
        <strain evidence="1 2">MMS17-SY073</strain>
    </source>
</reference>
<evidence type="ECO:0000313" key="1">
    <source>
        <dbReference type="EMBL" id="AZG45767.1"/>
    </source>
</evidence>
<dbReference type="EMBL" id="CP033972">
    <property type="protein sequence ID" value="AZG45767.1"/>
    <property type="molecule type" value="Genomic_DNA"/>
</dbReference>
<dbReference type="Proteomes" id="UP000271469">
    <property type="component" value="Chromosome"/>
</dbReference>
<organism evidence="1 2">
    <name type="scientific">Gordonia insulae</name>
    <dbReference type="NCBI Taxonomy" id="2420509"/>
    <lineage>
        <taxon>Bacteria</taxon>
        <taxon>Bacillati</taxon>
        <taxon>Actinomycetota</taxon>
        <taxon>Actinomycetes</taxon>
        <taxon>Mycobacteriales</taxon>
        <taxon>Gordoniaceae</taxon>
        <taxon>Gordonia</taxon>
    </lineage>
</organism>
<proteinExistence type="predicted"/>
<protein>
    <submittedName>
        <fullName evidence="1">Uncharacterized protein</fullName>
    </submittedName>
</protein>
<name>A0A3G8JL06_9ACTN</name>
<sequence>MAGWDVSVHVAEDGDTRPLEILGASLYDLRSSLVSRDSLEQRTVGPWPQAVAISPKVLASEERLRSATMASIDQRLVDIKLWGDEMPTELNGRCLTISHRLSCAAQAFKRQAFAAADADPATATGVEFFRTTTDQAFTPPRDLMPAG</sequence>
<accession>A0A3G8JL06</accession>
<keyword evidence="2" id="KW-1185">Reference proteome</keyword>
<evidence type="ECO:0000313" key="2">
    <source>
        <dbReference type="Proteomes" id="UP000271469"/>
    </source>
</evidence>
<gene>
    <name evidence="1" type="ORF">D7316_02367</name>
</gene>
<dbReference type="KEGG" id="gom:D7316_02367"/>